<dbReference type="Gene3D" id="3.90.75.20">
    <property type="match status" value="1"/>
</dbReference>
<dbReference type="EMBL" id="MK071980">
    <property type="protein sequence ID" value="AYV75693.1"/>
    <property type="molecule type" value="Genomic_DNA"/>
</dbReference>
<dbReference type="GO" id="GO:0003700">
    <property type="term" value="F:DNA-binding transcription factor activity"/>
    <property type="evidence" value="ECO:0007669"/>
    <property type="project" value="InterPro"/>
</dbReference>
<sequence>MENIDICKVKPKKTKKIKKIKNTLAKNKSDQKSDSTGRVILTTKVVKNTITNRIMKFYKNDGTETDLDNCDYCQIELIGSHADLENALTLVSKMSIGVVTGFVWYLGKDGYPIAYKCVDDNTIKLGKGIKLHKLLMGDQCPPGMVIDHINRNKLDNRMENFRVCTPQENSYNTTKKNSSNMYKGVKKAKNGEYIATIMKDGVRHEIKNIKNEKEAAKIYDMMAENLFGNFAGKNFM</sequence>
<dbReference type="InterPro" id="IPR044925">
    <property type="entry name" value="His-Me_finger_sf"/>
</dbReference>
<evidence type="ECO:0000313" key="5">
    <source>
        <dbReference type="EMBL" id="AYV75693.1"/>
    </source>
</evidence>
<dbReference type="InterPro" id="IPR036955">
    <property type="entry name" value="AP2/ERF_dom_sf"/>
</dbReference>
<keyword evidence="5" id="KW-0255">Endonuclease</keyword>
<keyword evidence="5" id="KW-0378">Hydrolase</keyword>
<keyword evidence="3" id="KW-0804">Transcription</keyword>
<gene>
    <name evidence="5" type="ORF">Terrestrivirus2_201</name>
</gene>
<dbReference type="SUPFAM" id="SSF54060">
    <property type="entry name" value="His-Me finger endonucleases"/>
    <property type="match status" value="1"/>
</dbReference>
<dbReference type="PROSITE" id="PS51032">
    <property type="entry name" value="AP2_ERF"/>
    <property type="match status" value="1"/>
</dbReference>
<accession>A0A3G4ZQ06</accession>
<dbReference type="GO" id="GO:0004519">
    <property type="term" value="F:endonuclease activity"/>
    <property type="evidence" value="ECO:0007669"/>
    <property type="project" value="UniProtKB-KW"/>
</dbReference>
<proteinExistence type="predicted"/>
<keyword evidence="5" id="KW-0540">Nuclease</keyword>
<evidence type="ECO:0000259" key="4">
    <source>
        <dbReference type="PROSITE" id="PS51032"/>
    </source>
</evidence>
<keyword evidence="1" id="KW-0805">Transcription regulation</keyword>
<dbReference type="InterPro" id="IPR003615">
    <property type="entry name" value="HNH_nuc"/>
</dbReference>
<organism evidence="5">
    <name type="scientific">Terrestrivirus sp</name>
    <dbReference type="NCBI Taxonomy" id="2487775"/>
    <lineage>
        <taxon>Viruses</taxon>
        <taxon>Varidnaviria</taxon>
        <taxon>Bamfordvirae</taxon>
        <taxon>Nucleocytoviricota</taxon>
        <taxon>Megaviricetes</taxon>
        <taxon>Imitervirales</taxon>
        <taxon>Mimiviridae</taxon>
        <taxon>Klosneuvirinae</taxon>
    </lineage>
</organism>
<dbReference type="InterPro" id="IPR001471">
    <property type="entry name" value="AP2/ERF_dom"/>
</dbReference>
<dbReference type="GO" id="GO:0003677">
    <property type="term" value="F:DNA binding"/>
    <property type="evidence" value="ECO:0007669"/>
    <property type="project" value="UniProtKB-KW"/>
</dbReference>
<dbReference type="InterPro" id="IPR016177">
    <property type="entry name" value="DNA-bd_dom_sf"/>
</dbReference>
<keyword evidence="2" id="KW-0238">DNA-binding</keyword>
<protein>
    <submittedName>
        <fullName evidence="5">HNH endonuclease</fullName>
    </submittedName>
</protein>
<name>A0A3G4ZQ06_9VIRU</name>
<reference evidence="5" key="1">
    <citation type="submission" date="2018-10" db="EMBL/GenBank/DDBJ databases">
        <title>Hidden diversity of soil giant viruses.</title>
        <authorList>
            <person name="Schulz F."/>
            <person name="Alteio L."/>
            <person name="Goudeau D."/>
            <person name="Ryan E.M."/>
            <person name="Malmstrom R.R."/>
            <person name="Blanchard J."/>
            <person name="Woyke T."/>
        </authorList>
    </citation>
    <scope>NUCLEOTIDE SEQUENCE</scope>
    <source>
        <strain evidence="5">TEV1</strain>
    </source>
</reference>
<evidence type="ECO:0000256" key="1">
    <source>
        <dbReference type="ARBA" id="ARBA00023015"/>
    </source>
</evidence>
<dbReference type="SUPFAM" id="SSF54171">
    <property type="entry name" value="DNA-binding domain"/>
    <property type="match status" value="1"/>
</dbReference>
<evidence type="ECO:0000256" key="2">
    <source>
        <dbReference type="ARBA" id="ARBA00023125"/>
    </source>
</evidence>
<dbReference type="Gene3D" id="3.30.730.10">
    <property type="entry name" value="AP2/ERF domain"/>
    <property type="match status" value="1"/>
</dbReference>
<evidence type="ECO:0000256" key="3">
    <source>
        <dbReference type="ARBA" id="ARBA00023163"/>
    </source>
</evidence>
<dbReference type="Pfam" id="PF13392">
    <property type="entry name" value="HNH_3"/>
    <property type="match status" value="1"/>
</dbReference>
<feature type="domain" description="AP2/ERF" evidence="4">
    <location>
        <begin position="181"/>
        <end position="236"/>
    </location>
</feature>